<feature type="region of interest" description="Disordered" evidence="1">
    <location>
        <begin position="201"/>
        <end position="267"/>
    </location>
</feature>
<dbReference type="Proteomes" id="UP000295497">
    <property type="component" value="Chromosome"/>
</dbReference>
<dbReference type="NCBIfam" id="NF043005">
    <property type="entry name" value="sce4755_fam"/>
    <property type="match status" value="1"/>
</dbReference>
<dbReference type="AlphaFoldDB" id="A0A4P2QU08"/>
<feature type="compositionally biased region" description="Low complexity" evidence="1">
    <location>
        <begin position="255"/>
        <end position="266"/>
    </location>
</feature>
<feature type="compositionally biased region" description="Gly residues" evidence="1">
    <location>
        <begin position="238"/>
        <end position="254"/>
    </location>
</feature>
<evidence type="ECO:0000313" key="3">
    <source>
        <dbReference type="EMBL" id="AUX33839.1"/>
    </source>
</evidence>
<organism evidence="3 4">
    <name type="scientific">Sorangium cellulosum</name>
    <name type="common">Polyangium cellulosum</name>
    <dbReference type="NCBI Taxonomy" id="56"/>
    <lineage>
        <taxon>Bacteria</taxon>
        <taxon>Pseudomonadati</taxon>
        <taxon>Myxococcota</taxon>
        <taxon>Polyangia</taxon>
        <taxon>Polyangiales</taxon>
        <taxon>Polyangiaceae</taxon>
        <taxon>Sorangium</taxon>
    </lineage>
</organism>
<feature type="compositionally biased region" description="Gly residues" evidence="1">
    <location>
        <begin position="203"/>
        <end position="216"/>
    </location>
</feature>
<proteinExistence type="predicted"/>
<evidence type="ECO:0000256" key="2">
    <source>
        <dbReference type="SAM" id="SignalP"/>
    </source>
</evidence>
<dbReference type="InterPro" id="IPR024038">
    <property type="entry name" value="MYXO-CTERM"/>
</dbReference>
<name>A0A4P2QU08_SORCE</name>
<feature type="compositionally biased region" description="Low complexity" evidence="1">
    <location>
        <begin position="217"/>
        <end position="237"/>
    </location>
</feature>
<feature type="region of interest" description="Disordered" evidence="1">
    <location>
        <begin position="48"/>
        <end position="72"/>
    </location>
</feature>
<keyword evidence="2" id="KW-0732">Signal</keyword>
<dbReference type="EMBL" id="CP012672">
    <property type="protein sequence ID" value="AUX33839.1"/>
    <property type="molecule type" value="Genomic_DNA"/>
</dbReference>
<reference evidence="3 4" key="1">
    <citation type="submission" date="2015-09" db="EMBL/GenBank/DDBJ databases">
        <title>Sorangium comparison.</title>
        <authorList>
            <person name="Zaburannyi N."/>
            <person name="Bunk B."/>
            <person name="Overmann J."/>
            <person name="Mueller R."/>
        </authorList>
    </citation>
    <scope>NUCLEOTIDE SEQUENCE [LARGE SCALE GENOMIC DNA]</scope>
    <source>
        <strain evidence="3 4">So ce836</strain>
    </source>
</reference>
<feature type="chain" id="PRO_5020539367" evidence="2">
    <location>
        <begin position="36"/>
        <end position="297"/>
    </location>
</feature>
<evidence type="ECO:0000313" key="4">
    <source>
        <dbReference type="Proteomes" id="UP000295497"/>
    </source>
</evidence>
<sequence>MRTSRTRPKAPWRAPAAAALAAAALAAIDPAVAHAHFVLLEPACYSEQSDLGDPQKSAPCGQADPGTPIEPTGEVTTYVQGQTIKLRIDETIFHPGHYRVSIAEKPESLPPDPVVTPGATPCGSTVIETDPQLPLVADGLLVHTSAFTAEQTVEIKLPDDLTCENCTLQVSEFMSNHGINNPGGCFYHHCATVTILPREGEPTGSGGAGGESGEGGAASSSVSSGGSGDGASTASSGGSAGDGGAGASGDGGSAGADASDSSSSSGCGCRVGAAEDPAIATAAGLLALGLLRWRRRR</sequence>
<accession>A0A4P2QU08</accession>
<dbReference type="RefSeq" id="WP_129577139.1">
    <property type="nucleotide sequence ID" value="NZ_CP012672.1"/>
</dbReference>
<gene>
    <name evidence="3" type="ORF">SOCE836_060030</name>
</gene>
<feature type="signal peptide" evidence="2">
    <location>
        <begin position="1"/>
        <end position="35"/>
    </location>
</feature>
<evidence type="ECO:0000256" key="1">
    <source>
        <dbReference type="SAM" id="MobiDB-lite"/>
    </source>
</evidence>
<dbReference type="NCBIfam" id="TIGR03901">
    <property type="entry name" value="MYXO-CTERM"/>
    <property type="match status" value="1"/>
</dbReference>
<protein>
    <submittedName>
        <fullName evidence="3">Uncharacterized protein</fullName>
    </submittedName>
</protein>
<dbReference type="Gene3D" id="2.70.50.70">
    <property type="match status" value="1"/>
</dbReference>